<evidence type="ECO:0000313" key="1">
    <source>
        <dbReference type="EMBL" id="KAK7835921.1"/>
    </source>
</evidence>
<dbReference type="EMBL" id="JBBHLL010000001">
    <property type="protein sequence ID" value="KAK7835921.1"/>
    <property type="molecule type" value="Genomic_DNA"/>
</dbReference>
<dbReference type="AlphaFoldDB" id="A0AAW0KBD2"/>
<keyword evidence="2" id="KW-1185">Reference proteome</keyword>
<name>A0AAW0KBD2_MYOGA</name>
<organism evidence="1 2">
    <name type="scientific">Myodes glareolus</name>
    <name type="common">Bank vole</name>
    <name type="synonym">Clethrionomys glareolus</name>
    <dbReference type="NCBI Taxonomy" id="447135"/>
    <lineage>
        <taxon>Eukaryota</taxon>
        <taxon>Metazoa</taxon>
        <taxon>Chordata</taxon>
        <taxon>Craniata</taxon>
        <taxon>Vertebrata</taxon>
        <taxon>Euteleostomi</taxon>
        <taxon>Mammalia</taxon>
        <taxon>Eutheria</taxon>
        <taxon>Euarchontoglires</taxon>
        <taxon>Glires</taxon>
        <taxon>Rodentia</taxon>
        <taxon>Myomorpha</taxon>
        <taxon>Muroidea</taxon>
        <taxon>Cricetidae</taxon>
        <taxon>Arvicolinae</taxon>
        <taxon>Myodes</taxon>
    </lineage>
</organism>
<gene>
    <name evidence="1" type="ORF">U0070_004012</name>
</gene>
<evidence type="ECO:0000313" key="2">
    <source>
        <dbReference type="Proteomes" id="UP001488838"/>
    </source>
</evidence>
<reference evidence="1 2" key="1">
    <citation type="journal article" date="2023" name="bioRxiv">
        <title>Conserved and derived expression patterns and positive selection on dental genes reveal complex evolutionary context of ever-growing rodent molars.</title>
        <authorList>
            <person name="Calamari Z.T."/>
            <person name="Song A."/>
            <person name="Cohen E."/>
            <person name="Akter M."/>
            <person name="Roy R.D."/>
            <person name="Hallikas O."/>
            <person name="Christensen M.M."/>
            <person name="Li P."/>
            <person name="Marangoni P."/>
            <person name="Jernvall J."/>
            <person name="Klein O.D."/>
        </authorList>
    </citation>
    <scope>NUCLEOTIDE SEQUENCE [LARGE SCALE GENOMIC DNA]</scope>
    <source>
        <strain evidence="1">V071</strain>
    </source>
</reference>
<proteinExistence type="predicted"/>
<accession>A0AAW0KBD2</accession>
<protein>
    <submittedName>
        <fullName evidence="1">Uncharacterized protein</fullName>
    </submittedName>
</protein>
<comment type="caution">
    <text evidence="1">The sequence shown here is derived from an EMBL/GenBank/DDBJ whole genome shotgun (WGS) entry which is preliminary data.</text>
</comment>
<dbReference type="Proteomes" id="UP001488838">
    <property type="component" value="Unassembled WGS sequence"/>
</dbReference>
<sequence length="31" mass="3756">MRMSGVSVMVYWERWCAWPLQRRGLSGTLLW</sequence>